<evidence type="ECO:0000256" key="3">
    <source>
        <dbReference type="ARBA" id="ARBA00022448"/>
    </source>
</evidence>
<keyword evidence="9" id="KW-0472">Membrane</keyword>
<proteinExistence type="inferred from homology"/>
<evidence type="ECO:0000256" key="5">
    <source>
        <dbReference type="ARBA" id="ARBA00022519"/>
    </source>
</evidence>
<dbReference type="GO" id="GO:0005886">
    <property type="term" value="C:plasma membrane"/>
    <property type="evidence" value="ECO:0007669"/>
    <property type="project" value="UniProtKB-SubCell"/>
</dbReference>
<evidence type="ECO:0000256" key="6">
    <source>
        <dbReference type="ARBA" id="ARBA00022741"/>
    </source>
</evidence>
<dbReference type="Gene3D" id="3.40.50.300">
    <property type="entry name" value="P-loop containing nucleotide triphosphate hydrolases"/>
    <property type="match status" value="1"/>
</dbReference>
<keyword evidence="3" id="KW-0813">Transport</keyword>
<evidence type="ECO:0000256" key="4">
    <source>
        <dbReference type="ARBA" id="ARBA00022475"/>
    </source>
</evidence>
<evidence type="ECO:0000313" key="12">
    <source>
        <dbReference type="Proteomes" id="UP000031843"/>
    </source>
</evidence>
<keyword evidence="6" id="KW-0547">Nucleotide-binding</keyword>
<dbReference type="KEGG" id="cbw:RR42_s2289"/>
<dbReference type="GO" id="GO:0016887">
    <property type="term" value="F:ATP hydrolysis activity"/>
    <property type="evidence" value="ECO:0007669"/>
    <property type="project" value="InterPro"/>
</dbReference>
<evidence type="ECO:0000313" key="11">
    <source>
        <dbReference type="EMBL" id="AJG23871.1"/>
    </source>
</evidence>
<dbReference type="PANTHER" id="PTHR43166">
    <property type="entry name" value="AMINO ACID IMPORT ATP-BINDING PROTEIN"/>
    <property type="match status" value="1"/>
</dbReference>
<dbReference type="GO" id="GO:0005524">
    <property type="term" value="F:ATP binding"/>
    <property type="evidence" value="ECO:0007669"/>
    <property type="project" value="UniProtKB-KW"/>
</dbReference>
<gene>
    <name evidence="11" type="ORF">RR42_s2289</name>
</gene>
<feature type="domain" description="ABC transporter" evidence="10">
    <location>
        <begin position="7"/>
        <end position="246"/>
    </location>
</feature>
<evidence type="ECO:0000256" key="7">
    <source>
        <dbReference type="ARBA" id="ARBA00022840"/>
    </source>
</evidence>
<keyword evidence="8" id="KW-0029">Amino-acid transport</keyword>
<keyword evidence="7 11" id="KW-0067">ATP-binding</keyword>
<comment type="similarity">
    <text evidence="2">Belongs to the ABC transporter superfamily.</text>
</comment>
<dbReference type="InterPro" id="IPR030679">
    <property type="entry name" value="ABC_ATPase_HisP-typ"/>
</dbReference>
<dbReference type="InterPro" id="IPR003593">
    <property type="entry name" value="AAA+_ATPase"/>
</dbReference>
<organism evidence="11 12">
    <name type="scientific">Cupriavidus basilensis</name>
    <dbReference type="NCBI Taxonomy" id="68895"/>
    <lineage>
        <taxon>Bacteria</taxon>
        <taxon>Pseudomonadati</taxon>
        <taxon>Pseudomonadota</taxon>
        <taxon>Betaproteobacteria</taxon>
        <taxon>Burkholderiales</taxon>
        <taxon>Burkholderiaceae</taxon>
        <taxon>Cupriavidus</taxon>
    </lineage>
</organism>
<comment type="subcellular location">
    <subcellularLocation>
        <location evidence="1">Cell membrane</location>
        <topology evidence="1">Peripheral membrane protein</topology>
    </subcellularLocation>
</comment>
<evidence type="ECO:0000256" key="1">
    <source>
        <dbReference type="ARBA" id="ARBA00004202"/>
    </source>
</evidence>
<evidence type="ECO:0000256" key="9">
    <source>
        <dbReference type="ARBA" id="ARBA00023136"/>
    </source>
</evidence>
<dbReference type="InterPro" id="IPR050086">
    <property type="entry name" value="MetN_ABC_transporter-like"/>
</dbReference>
<evidence type="ECO:0000256" key="8">
    <source>
        <dbReference type="ARBA" id="ARBA00022970"/>
    </source>
</evidence>
<dbReference type="OrthoDB" id="6867103at2"/>
<sequence length="253" mass="27099">MSDSAIIRIRNLGKSFGDHTVLKGIDFDVEPSQVVVVIGPSGSGKSTFLRCCNGLEQAESGTIEICGTKLLDQGLLIADPELNRLRTEVGMVFQSFNLFPHLSVLHNVTLGPRMLRGASRDDAERKAMALLEKVGLAHKAHAMPASLSGGQKQRVAIARALAMAPRVMLFDEPTSALDPELVGEVLQVMKVLAAEGMTMVVVTHEMGFAREVADVVVVMDGGGIIEAGPPSVIFTAPTQERTRGFLQAVLTRQ</sequence>
<keyword evidence="12" id="KW-1185">Reference proteome</keyword>
<dbReference type="GO" id="GO:0015424">
    <property type="term" value="F:ABC-type amino acid transporter activity"/>
    <property type="evidence" value="ECO:0007669"/>
    <property type="project" value="InterPro"/>
</dbReference>
<name>A0A0C4YT74_9BURK</name>
<dbReference type="InterPro" id="IPR003439">
    <property type="entry name" value="ABC_transporter-like_ATP-bd"/>
</dbReference>
<dbReference type="PROSITE" id="PS50893">
    <property type="entry name" value="ABC_TRANSPORTER_2"/>
    <property type="match status" value="1"/>
</dbReference>
<keyword evidence="5" id="KW-0997">Cell inner membrane</keyword>
<dbReference type="InterPro" id="IPR017871">
    <property type="entry name" value="ABC_transporter-like_CS"/>
</dbReference>
<accession>A0A0C4YT74</accession>
<dbReference type="CDD" id="cd03262">
    <property type="entry name" value="ABC_HisP_GlnQ"/>
    <property type="match status" value="1"/>
</dbReference>
<dbReference type="FunFam" id="3.40.50.300:FF:000020">
    <property type="entry name" value="Amino acid ABC transporter ATP-binding component"/>
    <property type="match status" value="1"/>
</dbReference>
<keyword evidence="4" id="KW-1003">Cell membrane</keyword>
<dbReference type="STRING" id="68895.RR42_s2289"/>
<dbReference type="SUPFAM" id="SSF52540">
    <property type="entry name" value="P-loop containing nucleoside triphosphate hydrolases"/>
    <property type="match status" value="1"/>
</dbReference>
<dbReference type="PANTHER" id="PTHR43166:SF9">
    <property type="entry name" value="GLUTAMATE_ASPARTATE IMPORT ATP-BINDING PROTEIN GLTL"/>
    <property type="match status" value="1"/>
</dbReference>
<reference evidence="11 12" key="1">
    <citation type="journal article" date="2015" name="Genome Announc.">
        <title>Complete Genome Sequence of Cupriavidus basilensis 4G11, Isolated from the Oak Ridge Field Research Center Site.</title>
        <authorList>
            <person name="Ray J."/>
            <person name="Waters R.J."/>
            <person name="Skerker J.M."/>
            <person name="Kuehl J.V."/>
            <person name="Price M.N."/>
            <person name="Huang J."/>
            <person name="Chakraborty R."/>
            <person name="Arkin A.P."/>
            <person name="Deutschbauer A."/>
        </authorList>
    </citation>
    <scope>NUCLEOTIDE SEQUENCE [LARGE SCALE GENOMIC DNA]</scope>
    <source>
        <strain evidence="11">4G11</strain>
    </source>
</reference>
<dbReference type="SMART" id="SM00382">
    <property type="entry name" value="AAA"/>
    <property type="match status" value="1"/>
</dbReference>
<keyword evidence="11" id="KW-0132">Cell division</keyword>
<protein>
    <submittedName>
        <fullName evidence="11">Cell division transporter, ATP-binding protein FtsE</fullName>
    </submittedName>
</protein>
<evidence type="ECO:0000259" key="10">
    <source>
        <dbReference type="PROSITE" id="PS50893"/>
    </source>
</evidence>
<dbReference type="GO" id="GO:0051301">
    <property type="term" value="P:cell division"/>
    <property type="evidence" value="ECO:0007669"/>
    <property type="project" value="UniProtKB-KW"/>
</dbReference>
<dbReference type="AlphaFoldDB" id="A0A0C4YT74"/>
<dbReference type="PROSITE" id="PS00211">
    <property type="entry name" value="ABC_TRANSPORTER_1"/>
    <property type="match status" value="1"/>
</dbReference>
<dbReference type="InterPro" id="IPR027417">
    <property type="entry name" value="P-loop_NTPase"/>
</dbReference>
<dbReference type="Proteomes" id="UP000031843">
    <property type="component" value="Chromosome secondary"/>
</dbReference>
<evidence type="ECO:0000256" key="2">
    <source>
        <dbReference type="ARBA" id="ARBA00005417"/>
    </source>
</evidence>
<dbReference type="RefSeq" id="WP_043355834.1">
    <property type="nucleotide sequence ID" value="NZ_CP010537.1"/>
</dbReference>
<dbReference type="Pfam" id="PF00005">
    <property type="entry name" value="ABC_tran"/>
    <property type="match status" value="1"/>
</dbReference>
<dbReference type="PIRSF" id="PIRSF039085">
    <property type="entry name" value="ABC_ATPase_HisP"/>
    <property type="match status" value="1"/>
</dbReference>
<keyword evidence="11" id="KW-0131">Cell cycle</keyword>
<dbReference type="EMBL" id="CP010537">
    <property type="protein sequence ID" value="AJG23871.1"/>
    <property type="molecule type" value="Genomic_DNA"/>
</dbReference>